<feature type="compositionally biased region" description="Low complexity" evidence="6">
    <location>
        <begin position="458"/>
        <end position="472"/>
    </location>
</feature>
<feature type="compositionally biased region" description="Pro residues" evidence="6">
    <location>
        <begin position="1655"/>
        <end position="1666"/>
    </location>
</feature>
<feature type="compositionally biased region" description="Low complexity" evidence="6">
    <location>
        <begin position="534"/>
        <end position="557"/>
    </location>
</feature>
<feature type="compositionally biased region" description="Pro residues" evidence="6">
    <location>
        <begin position="1624"/>
        <end position="1647"/>
    </location>
</feature>
<dbReference type="InterPro" id="IPR056159">
    <property type="entry name" value="Beta-prop_IFT121_TULP_N"/>
</dbReference>
<dbReference type="PANTHER" id="PTHR16517">
    <property type="entry name" value="TUBBY-RELATED"/>
    <property type="match status" value="1"/>
</dbReference>
<evidence type="ECO:0000256" key="6">
    <source>
        <dbReference type="SAM" id="MobiDB-lite"/>
    </source>
</evidence>
<comment type="subcellular location">
    <subcellularLocation>
        <location evidence="1">Cytoplasm</location>
    </subcellularLocation>
</comment>
<dbReference type="Gene3D" id="3.20.90.10">
    <property type="entry name" value="Tubby Protein, Chain A"/>
    <property type="match status" value="1"/>
</dbReference>
<dbReference type="GO" id="GO:0005737">
    <property type="term" value="C:cytoplasm"/>
    <property type="evidence" value="ECO:0007669"/>
    <property type="project" value="UniProtKB-SubCell"/>
</dbReference>
<dbReference type="InterPro" id="IPR036322">
    <property type="entry name" value="WD40_repeat_dom_sf"/>
</dbReference>
<feature type="region of interest" description="Disordered" evidence="6">
    <location>
        <begin position="1374"/>
        <end position="1413"/>
    </location>
</feature>
<feature type="region of interest" description="Disordered" evidence="6">
    <location>
        <begin position="243"/>
        <end position="476"/>
    </location>
</feature>
<feature type="compositionally biased region" description="Gly residues" evidence="6">
    <location>
        <begin position="729"/>
        <end position="741"/>
    </location>
</feature>
<feature type="compositionally biased region" description="Gly residues" evidence="6">
    <location>
        <begin position="270"/>
        <end position="279"/>
    </location>
</feature>
<feature type="region of interest" description="Disordered" evidence="6">
    <location>
        <begin position="1804"/>
        <end position="1868"/>
    </location>
</feature>
<dbReference type="KEGG" id="hazt:108665762"/>
<feature type="compositionally biased region" description="Pro residues" evidence="6">
    <location>
        <begin position="1684"/>
        <end position="1694"/>
    </location>
</feature>
<dbReference type="PANTHER" id="PTHR16517:SF2">
    <property type="entry name" value="TUBBY-RELATED PROTEIN 4"/>
    <property type="match status" value="1"/>
</dbReference>
<dbReference type="Pfam" id="PF01167">
    <property type="entry name" value="Tub"/>
    <property type="match status" value="1"/>
</dbReference>
<evidence type="ECO:0000313" key="8">
    <source>
        <dbReference type="Proteomes" id="UP000694843"/>
    </source>
</evidence>
<feature type="compositionally biased region" description="Low complexity" evidence="6">
    <location>
        <begin position="895"/>
        <end position="904"/>
    </location>
</feature>
<dbReference type="RefSeq" id="XP_047737090.1">
    <property type="nucleotide sequence ID" value="XM_047881134.1"/>
</dbReference>
<feature type="compositionally biased region" description="Polar residues" evidence="6">
    <location>
        <begin position="349"/>
        <end position="368"/>
    </location>
</feature>
<dbReference type="Pfam" id="PF24797">
    <property type="entry name" value="Beta-prop_WDR35_TULP_N"/>
    <property type="match status" value="1"/>
</dbReference>
<dbReference type="InterPro" id="IPR000007">
    <property type="entry name" value="Tubby_C"/>
</dbReference>
<dbReference type="InterPro" id="IPR025659">
    <property type="entry name" value="Tubby-like_C"/>
</dbReference>
<evidence type="ECO:0000256" key="2">
    <source>
        <dbReference type="ARBA" id="ARBA00007129"/>
    </source>
</evidence>
<feature type="region of interest" description="Disordered" evidence="6">
    <location>
        <begin position="1118"/>
        <end position="1146"/>
    </location>
</feature>
<evidence type="ECO:0000259" key="7">
    <source>
        <dbReference type="PROSITE" id="PS50225"/>
    </source>
</evidence>
<feature type="region of interest" description="Disordered" evidence="6">
    <location>
        <begin position="527"/>
        <end position="557"/>
    </location>
</feature>
<feature type="compositionally biased region" description="Basic residues" evidence="6">
    <location>
        <begin position="1830"/>
        <end position="1847"/>
    </location>
</feature>
<feature type="compositionally biased region" description="Polar residues" evidence="6">
    <location>
        <begin position="1073"/>
        <end position="1088"/>
    </location>
</feature>
<feature type="compositionally biased region" description="Low complexity" evidence="6">
    <location>
        <begin position="257"/>
        <end position="269"/>
    </location>
</feature>
<dbReference type="InterPro" id="IPR001496">
    <property type="entry name" value="SOCS_box"/>
</dbReference>
<feature type="region of interest" description="Disordered" evidence="6">
    <location>
        <begin position="1609"/>
        <end position="1719"/>
    </location>
</feature>
<dbReference type="Proteomes" id="UP000694843">
    <property type="component" value="Unplaced"/>
</dbReference>
<reference evidence="9" key="1">
    <citation type="submission" date="2025-08" db="UniProtKB">
        <authorList>
            <consortium name="RefSeq"/>
        </authorList>
    </citation>
    <scope>IDENTIFICATION</scope>
    <source>
        <tissue evidence="9">Whole organism</tissue>
    </source>
</reference>
<evidence type="ECO:0000256" key="5">
    <source>
        <dbReference type="ARBA" id="ARBA00022737"/>
    </source>
</evidence>
<dbReference type="SUPFAM" id="SSF54518">
    <property type="entry name" value="Tubby C-terminal domain-like"/>
    <property type="match status" value="1"/>
</dbReference>
<sequence>MTQLKLQSITDSEVGFLKEFAQVMTDVAESLVKIRGFVLSGLSREPTVNCSSYHHEVDGGQVQRPPVPQSSDRRNAGSNDEDGKDDFISRINQPPGVQQEIQVTLVKWNEPYQKLATCDSSGIIFVWIKHESRWSIELINDRNTPVTHFSWSHDGRMALICYQDGFVLVGSVAGQRYWSMMLNIQAVISAGVYAPDDQQVYFGTSSGQLLVMDVHGTMVAQVTLLEDTAITSLAWSCQKFKMEETEESRSSSGSGGDNASDNSNSSTSNGGDGAGGAGGSSRSHNGAGGSGNVTASGGSSIHHSVDSAGDNGNNDGDDTTGRNESSTRSHNNVTRSSGSGDSEGREAAINSTATSASCSVDEASSQTLGAERQSDDQRRADNFKPDSSAGPSNRTTENASVGEGSSKTTSHASTCQSPRTTNHLLRPPAENTSSNRSSLRAPTSSSSRVPGTSENERTASSNKSGSTSASGAKGEDRQHLLAVVFSTGRIYLIKSHDDVTPIVIDTGLAGVHAEWSNSAELLATAGHWQGDRPSGSSTSMGSSSSAGSSSSSSSSANNSRLFVAAGPQLYISRVSRRVASLQLLCRLSVKERVRSEPQLPLLPLPRRLQAQLSPLYSHTIRPRRLQAQLSPLYSHTIRGYVPDPLQLRDFVCRPPSSCHRLHCTMIRHDEDLIPTPGTCYTLYLEYLGGLVPLLKGKRTSKIRPEFVIFDPQSEEPSPRPSTGSHAMSGGVGGGSAAGGAALGRPLSDSSDTEHEDMCASPRLQRRRKLRRRMRERLESEADDLVYLDTLPEHNRLVEVTSNIWGTKFKLHGVASSLPPNLFVVNIDSDPSFNPNVFSEDEEDIDRENPEGSASLPSDVPPIAPMTPRRTPSSYSRHDMITPSPSPWDATSTEEASGNTAAANKAAEDYTVNNPRGSHLEEPVPQDDDDIYVELSAPEIQHVREALCQEAKSSANLTSSDGSHVRSQHLGHVPLNTMHSVSSVSCDQSPPTSLPPTPSRSPSRFFDFDRKKFSTSRPLDVESALATTSKFFRWDSKEGRKKTTTEALLRQLNTLTVAAPTSPRLHGSSGLPHPQSSLHVGPSSSSAVQPNEVANKLGPHQALTSADSRLEVIRFIDEESGESDSRSFSPSPARTTPKTPSCGSTFSSGGGTLASTIATSLANTFNGVSTSPRRRARSKSVGQLQAFEVIMAASSSLSACAPKSNTATVAEVSQGPFHQVQLAQHVHSLQQLTTVDAFLAFRRTMSLKDGKKGRALNGITWPKLQHYGKSRSLDSSLLLLTKRNLLLNTINTLNANQQQKNATINDDDSKLIITSNNNAHHHDSSVTTSTSPSESASSTSVGLATRSPQAQCFRSEHNPSKQYPCNNIKILPKSHLRHQSPSRSPLCDDRSSVLKFKPNSQNSQLPSSPNSTSSLLRRLPAGVIGHRRFSSQSNFVPDSLRKPNFCHQRQHSLGNACVAQTVKMSSETNELARPAHPSCAALNSCSNYDSLENLNSLSDPQSCDHPKYNNNKILGNRIDSFSNITSTCDVIGSDCTTKTFDGNSNTRVEINHPHSPSLHPQHSHHHHKVYQNHYQHYYHNSSLRVETLERQQAKGLKESALTERLAILQRQCSSPSRQPTASPTRSPPTPSRLPPTPSRVPPLPPPRTQPTQARGPPTPTRTPPTPTHGPHTSPAHQSPNLTMRPPYPQPPPTPRHTPCSTPESQRRALKYSQHPPQSPRRHVYAQLHTSSHNNRAQYPGSPPSSSSSLVRYHNNSQNSHCQCTSTYGDSSSRNDCCSSHMRENSCREVGYCVCNDNDGVGGDHGAGEDQGTSVDVSLCHGSKSIPNTPARSRKQRRHQSSSPIRKHILSSPLLSRRRQRRGAVESSDEELLHCSSDAEILCSSSNYRDLETFQKTQLRNKLRRSRGRSDGLGTGSWGGGVSFGCPNDVTINAPPPPPPIPRHKQFMMHNKAPFWNDNSQVYQLDFGGRVTQESAKNFQIEFNNSAVMQFGRIDGNAYTLDFQYPFSAVQAFAVALANVTQRLK</sequence>
<comment type="similarity">
    <text evidence="2">Belongs to the TUB family.</text>
</comment>
<feature type="region of interest" description="Disordered" evidence="6">
    <location>
        <begin position="1058"/>
        <end position="1089"/>
    </location>
</feature>
<feature type="compositionally biased region" description="Polar residues" evidence="6">
    <location>
        <begin position="1125"/>
        <end position="1137"/>
    </location>
</feature>
<feature type="region of interest" description="Disordered" evidence="6">
    <location>
        <begin position="1731"/>
        <end position="1752"/>
    </location>
</feature>
<dbReference type="PROSITE" id="PS50225">
    <property type="entry name" value="SOCS"/>
    <property type="match status" value="1"/>
</dbReference>
<protein>
    <submittedName>
        <fullName evidence="9">Uncharacterized protein LOC108665762</fullName>
    </submittedName>
</protein>
<keyword evidence="4" id="KW-0853">WD repeat</keyword>
<feature type="compositionally biased region" description="Low complexity" evidence="6">
    <location>
        <begin position="1397"/>
        <end position="1413"/>
    </location>
</feature>
<dbReference type="GeneID" id="108665762"/>
<feature type="compositionally biased region" description="Polar residues" evidence="6">
    <location>
        <begin position="293"/>
        <end position="302"/>
    </location>
</feature>
<feature type="region of interest" description="Disordered" evidence="6">
    <location>
        <begin position="706"/>
        <end position="763"/>
    </location>
</feature>
<proteinExistence type="inferred from homology"/>
<feature type="region of interest" description="Disordered" evidence="6">
    <location>
        <begin position="1316"/>
        <end position="1357"/>
    </location>
</feature>
<evidence type="ECO:0000256" key="1">
    <source>
        <dbReference type="ARBA" id="ARBA00004496"/>
    </source>
</evidence>
<feature type="region of interest" description="Disordered" evidence="6">
    <location>
        <begin position="53"/>
        <end position="91"/>
    </location>
</feature>
<feature type="region of interest" description="Disordered" evidence="6">
    <location>
        <begin position="980"/>
        <end position="1004"/>
    </location>
</feature>
<feature type="compositionally biased region" description="Basic and acidic residues" evidence="6">
    <location>
        <begin position="372"/>
        <end position="384"/>
    </location>
</feature>
<organism evidence="8 9">
    <name type="scientific">Hyalella azteca</name>
    <name type="common">Amphipod</name>
    <dbReference type="NCBI Taxonomy" id="294128"/>
    <lineage>
        <taxon>Eukaryota</taxon>
        <taxon>Metazoa</taxon>
        <taxon>Ecdysozoa</taxon>
        <taxon>Arthropoda</taxon>
        <taxon>Crustacea</taxon>
        <taxon>Multicrustacea</taxon>
        <taxon>Malacostraca</taxon>
        <taxon>Eumalacostraca</taxon>
        <taxon>Peracarida</taxon>
        <taxon>Amphipoda</taxon>
        <taxon>Senticaudata</taxon>
        <taxon>Talitrida</taxon>
        <taxon>Talitroidea</taxon>
        <taxon>Hyalellidae</taxon>
        <taxon>Hyalella</taxon>
    </lineage>
</organism>
<keyword evidence="3" id="KW-0963">Cytoplasm</keyword>
<feature type="region of interest" description="Disordered" evidence="6">
    <location>
        <begin position="837"/>
        <end position="904"/>
    </location>
</feature>
<feature type="compositionally biased region" description="Polar residues" evidence="6">
    <location>
        <begin position="389"/>
        <end position="423"/>
    </location>
</feature>
<evidence type="ECO:0000256" key="3">
    <source>
        <dbReference type="ARBA" id="ARBA00022490"/>
    </source>
</evidence>
<feature type="compositionally biased region" description="Low complexity" evidence="6">
    <location>
        <begin position="1612"/>
        <end position="1623"/>
    </location>
</feature>
<name>A0A979FJD1_HYAAZ</name>
<dbReference type="SUPFAM" id="SSF50978">
    <property type="entry name" value="WD40 repeat-like"/>
    <property type="match status" value="1"/>
</dbReference>
<accession>A0A979FJD1</accession>
<dbReference type="OrthoDB" id="8775810at2759"/>
<gene>
    <name evidence="9" type="primary">LOC108665762</name>
</gene>
<evidence type="ECO:0000256" key="4">
    <source>
        <dbReference type="ARBA" id="ARBA00022574"/>
    </source>
</evidence>
<feature type="compositionally biased region" description="Low complexity" evidence="6">
    <location>
        <begin position="1324"/>
        <end position="1339"/>
    </location>
</feature>
<keyword evidence="5" id="KW-0677">Repeat</keyword>
<feature type="region of interest" description="Disordered" evidence="6">
    <location>
        <begin position="1543"/>
        <end position="1566"/>
    </location>
</feature>
<feature type="compositionally biased region" description="Low complexity" evidence="6">
    <location>
        <begin position="433"/>
        <end position="448"/>
    </location>
</feature>
<keyword evidence="8" id="KW-1185">Reference proteome</keyword>
<feature type="domain" description="SOCS box" evidence="7">
    <location>
        <begin position="568"/>
        <end position="618"/>
    </location>
</feature>
<evidence type="ECO:0000313" key="9">
    <source>
        <dbReference type="RefSeq" id="XP_047737090.1"/>
    </source>
</evidence>